<organism evidence="1 2">
    <name type="scientific">Anaerobaca lacustris</name>
    <dbReference type="NCBI Taxonomy" id="3044600"/>
    <lineage>
        <taxon>Bacteria</taxon>
        <taxon>Pseudomonadati</taxon>
        <taxon>Planctomycetota</taxon>
        <taxon>Phycisphaerae</taxon>
        <taxon>Sedimentisphaerales</taxon>
        <taxon>Anaerobacaceae</taxon>
        <taxon>Anaerobaca</taxon>
    </lineage>
</organism>
<protein>
    <submittedName>
        <fullName evidence="1">Uncharacterized protein</fullName>
    </submittedName>
</protein>
<name>A0AAW6U1A9_9BACT</name>
<comment type="caution">
    <text evidence="1">The sequence shown here is derived from an EMBL/GenBank/DDBJ whole genome shotgun (WGS) entry which is preliminary data.</text>
</comment>
<reference evidence="1" key="1">
    <citation type="submission" date="2023-05" db="EMBL/GenBank/DDBJ databases">
        <title>Anaerotaeda fermentans gen. nov., sp. nov., a novel anaerobic planctomycete of the new family within the order Sedimentisphaerales isolated from Taman Peninsula, Russia.</title>
        <authorList>
            <person name="Khomyakova M.A."/>
            <person name="Merkel A.Y."/>
            <person name="Slobodkin A.I."/>
        </authorList>
    </citation>
    <scope>NUCLEOTIDE SEQUENCE</scope>
    <source>
        <strain evidence="1">M17dextr</strain>
    </source>
</reference>
<keyword evidence="2" id="KW-1185">Reference proteome</keyword>
<evidence type="ECO:0000313" key="2">
    <source>
        <dbReference type="Proteomes" id="UP001431776"/>
    </source>
</evidence>
<dbReference type="Proteomes" id="UP001431776">
    <property type="component" value="Unassembled WGS sequence"/>
</dbReference>
<dbReference type="EMBL" id="JASCXX010000019">
    <property type="protein sequence ID" value="MDI6450372.1"/>
    <property type="molecule type" value="Genomic_DNA"/>
</dbReference>
<gene>
    <name evidence="1" type="ORF">QJ522_15025</name>
</gene>
<dbReference type="RefSeq" id="WP_349245782.1">
    <property type="nucleotide sequence ID" value="NZ_JASCXX010000019.1"/>
</dbReference>
<accession>A0AAW6U1A9</accession>
<dbReference type="AlphaFoldDB" id="A0AAW6U1A9"/>
<evidence type="ECO:0000313" key="1">
    <source>
        <dbReference type="EMBL" id="MDI6450372.1"/>
    </source>
</evidence>
<sequence>MSDEIERNLGPQPIERIMAEHHLKPHDLVAASTEQITHKMVARACKGRRLTPNVQAKVQAALNRATQQQYRLADLFTY</sequence>
<proteinExistence type="predicted"/>